<comment type="similarity">
    <text evidence="3">Belongs to the HAD-like hydrolase superfamily. CbbY/CbbZ/Gph/YieH family.</text>
</comment>
<dbReference type="PRINTS" id="PR00413">
    <property type="entry name" value="HADHALOGNASE"/>
</dbReference>
<evidence type="ECO:0000256" key="2">
    <source>
        <dbReference type="ARBA" id="ARBA00004818"/>
    </source>
</evidence>
<dbReference type="InterPro" id="IPR050155">
    <property type="entry name" value="HAD-like_hydrolase_sf"/>
</dbReference>
<dbReference type="SFLD" id="SFLDG01129">
    <property type="entry name" value="C1.5:_HAD__Beta-PGM__Phosphata"/>
    <property type="match status" value="1"/>
</dbReference>
<sequence>MTYKAIIFDLDGTLVNSIEDLGDSMNLVLDNFGYPTHNYKAYNHFVGSGIKNLVIKALPETHKTHDIVNTCFNAMMDVYSNNCTVKTKPYDGILELLNQLKSQKLKLSVLSNKSDILTKKVVSSLLPNYFHPVFGLTKEVNKKPNPIKALEISETLNIKPENIIFVGDTNIDIQTAKNANMLAVGVTWGFRDKKELIESGAKYILNHPTDLLDILHSKKKKDWR</sequence>
<dbReference type="InterPro" id="IPR041492">
    <property type="entry name" value="HAD_2"/>
</dbReference>
<dbReference type="InterPro" id="IPR006439">
    <property type="entry name" value="HAD-SF_hydro_IA"/>
</dbReference>
<dbReference type="Gene3D" id="1.10.150.240">
    <property type="entry name" value="Putative phosphatase, domain 2"/>
    <property type="match status" value="1"/>
</dbReference>
<dbReference type="SFLD" id="SFLDS00003">
    <property type="entry name" value="Haloacid_Dehalogenase"/>
    <property type="match status" value="1"/>
</dbReference>
<comment type="caution">
    <text evidence="5">The sequence shown here is derived from an EMBL/GenBank/DDBJ whole genome shotgun (WGS) entry which is preliminary data.</text>
</comment>
<dbReference type="SFLD" id="SFLDG01135">
    <property type="entry name" value="C1.5.6:_HAD__Beta-PGM__Phospha"/>
    <property type="match status" value="1"/>
</dbReference>
<dbReference type="Proteomes" id="UP001176883">
    <property type="component" value="Unassembled WGS sequence"/>
</dbReference>
<gene>
    <name evidence="5" type="ORF">Q4Q35_07510</name>
</gene>
<proteinExistence type="inferred from homology"/>
<name>A0ABT8W933_9FLAO</name>
<dbReference type="PANTHER" id="PTHR43434">
    <property type="entry name" value="PHOSPHOGLYCOLATE PHOSPHATASE"/>
    <property type="match status" value="1"/>
</dbReference>
<protein>
    <recommendedName>
        <fullName evidence="4">phosphoglycolate phosphatase</fullName>
        <ecNumber evidence="4">3.1.3.18</ecNumber>
    </recommendedName>
</protein>
<reference evidence="5" key="1">
    <citation type="submission" date="2023-07" db="EMBL/GenBank/DDBJ databases">
        <title>Two novel species in the genus Flavivirga.</title>
        <authorList>
            <person name="Kwon K."/>
        </authorList>
    </citation>
    <scope>NUCLEOTIDE SEQUENCE</scope>
    <source>
        <strain evidence="5">KCTC 52353</strain>
    </source>
</reference>
<dbReference type="RefSeq" id="WP_303277347.1">
    <property type="nucleotide sequence ID" value="NZ_JAUOEK010000084.1"/>
</dbReference>
<comment type="pathway">
    <text evidence="2">Organic acid metabolism; glycolate biosynthesis; glycolate from 2-phosphoglycolate: step 1/1.</text>
</comment>
<dbReference type="PANTHER" id="PTHR43434:SF1">
    <property type="entry name" value="PHOSPHOGLYCOLATE PHOSPHATASE"/>
    <property type="match status" value="1"/>
</dbReference>
<dbReference type="Gene3D" id="3.40.50.1000">
    <property type="entry name" value="HAD superfamily/HAD-like"/>
    <property type="match status" value="1"/>
</dbReference>
<evidence type="ECO:0000313" key="6">
    <source>
        <dbReference type="Proteomes" id="UP001176883"/>
    </source>
</evidence>
<dbReference type="GO" id="GO:0016787">
    <property type="term" value="F:hydrolase activity"/>
    <property type="evidence" value="ECO:0007669"/>
    <property type="project" value="UniProtKB-KW"/>
</dbReference>
<dbReference type="NCBIfam" id="TIGR01549">
    <property type="entry name" value="HAD-SF-IA-v1"/>
    <property type="match status" value="1"/>
</dbReference>
<organism evidence="5 6">
    <name type="scientific">Flavivirga aquimarina</name>
    <dbReference type="NCBI Taxonomy" id="2027862"/>
    <lineage>
        <taxon>Bacteria</taxon>
        <taxon>Pseudomonadati</taxon>
        <taxon>Bacteroidota</taxon>
        <taxon>Flavobacteriia</taxon>
        <taxon>Flavobacteriales</taxon>
        <taxon>Flavobacteriaceae</taxon>
        <taxon>Flavivirga</taxon>
    </lineage>
</organism>
<dbReference type="Pfam" id="PF13419">
    <property type="entry name" value="HAD_2"/>
    <property type="match status" value="1"/>
</dbReference>
<evidence type="ECO:0000313" key="5">
    <source>
        <dbReference type="EMBL" id="MDO5969650.1"/>
    </source>
</evidence>
<accession>A0ABT8W933</accession>
<keyword evidence="6" id="KW-1185">Reference proteome</keyword>
<comment type="catalytic activity">
    <reaction evidence="1">
        <text>2-phosphoglycolate + H2O = glycolate + phosphate</text>
        <dbReference type="Rhea" id="RHEA:14369"/>
        <dbReference type="ChEBI" id="CHEBI:15377"/>
        <dbReference type="ChEBI" id="CHEBI:29805"/>
        <dbReference type="ChEBI" id="CHEBI:43474"/>
        <dbReference type="ChEBI" id="CHEBI:58033"/>
        <dbReference type="EC" id="3.1.3.18"/>
    </reaction>
</comment>
<evidence type="ECO:0000256" key="1">
    <source>
        <dbReference type="ARBA" id="ARBA00000830"/>
    </source>
</evidence>
<dbReference type="EMBL" id="JAUOEK010000084">
    <property type="protein sequence ID" value="MDO5969650.1"/>
    <property type="molecule type" value="Genomic_DNA"/>
</dbReference>
<evidence type="ECO:0000256" key="3">
    <source>
        <dbReference type="ARBA" id="ARBA00006171"/>
    </source>
</evidence>
<dbReference type="SUPFAM" id="SSF56784">
    <property type="entry name" value="HAD-like"/>
    <property type="match status" value="1"/>
</dbReference>
<keyword evidence="5" id="KW-0378">Hydrolase</keyword>
<evidence type="ECO:0000256" key="4">
    <source>
        <dbReference type="ARBA" id="ARBA00013078"/>
    </source>
</evidence>
<dbReference type="EC" id="3.1.3.18" evidence="4"/>
<dbReference type="PROSITE" id="PS01228">
    <property type="entry name" value="COF_1"/>
    <property type="match status" value="1"/>
</dbReference>
<dbReference type="InterPro" id="IPR023214">
    <property type="entry name" value="HAD_sf"/>
</dbReference>
<dbReference type="InterPro" id="IPR036412">
    <property type="entry name" value="HAD-like_sf"/>
</dbReference>
<dbReference type="InterPro" id="IPR023198">
    <property type="entry name" value="PGP-like_dom2"/>
</dbReference>